<dbReference type="AlphaFoldDB" id="A0A8J3CDP3"/>
<dbReference type="EMBL" id="BMMK01000043">
    <property type="protein sequence ID" value="GGM79014.1"/>
    <property type="molecule type" value="Genomic_DNA"/>
</dbReference>
<comment type="caution">
    <text evidence="1">The sequence shown here is derived from an EMBL/GenBank/DDBJ whole genome shotgun (WGS) entry which is preliminary data.</text>
</comment>
<proteinExistence type="predicted"/>
<organism evidence="1 2">
    <name type="scientific">Longimycelium tulufanense</name>
    <dbReference type="NCBI Taxonomy" id="907463"/>
    <lineage>
        <taxon>Bacteria</taxon>
        <taxon>Bacillati</taxon>
        <taxon>Actinomycetota</taxon>
        <taxon>Actinomycetes</taxon>
        <taxon>Pseudonocardiales</taxon>
        <taxon>Pseudonocardiaceae</taxon>
        <taxon>Longimycelium</taxon>
    </lineage>
</organism>
<evidence type="ECO:0000313" key="1">
    <source>
        <dbReference type="EMBL" id="GGM79014.1"/>
    </source>
</evidence>
<reference evidence="1" key="1">
    <citation type="journal article" date="2014" name="Int. J. Syst. Evol. Microbiol.">
        <title>Complete genome sequence of Corynebacterium casei LMG S-19264T (=DSM 44701T), isolated from a smear-ripened cheese.</title>
        <authorList>
            <consortium name="US DOE Joint Genome Institute (JGI-PGF)"/>
            <person name="Walter F."/>
            <person name="Albersmeier A."/>
            <person name="Kalinowski J."/>
            <person name="Ruckert C."/>
        </authorList>
    </citation>
    <scope>NUCLEOTIDE SEQUENCE</scope>
    <source>
        <strain evidence="1">CGMCC 4.5737</strain>
    </source>
</reference>
<reference evidence="1" key="2">
    <citation type="submission" date="2020-09" db="EMBL/GenBank/DDBJ databases">
        <authorList>
            <person name="Sun Q."/>
            <person name="Zhou Y."/>
        </authorList>
    </citation>
    <scope>NUCLEOTIDE SEQUENCE</scope>
    <source>
        <strain evidence="1">CGMCC 4.5737</strain>
    </source>
</reference>
<sequence>MLELGPSLPQHIVDPPQIRQATAEVVTHPTHLVSPGHSPLLSGVLAGPGKRIGARHGRDGGRHYLAENPNRIRSILPVG</sequence>
<name>A0A8J3CDP3_9PSEU</name>
<gene>
    <name evidence="1" type="ORF">GCM10012275_57050</name>
</gene>
<dbReference type="Proteomes" id="UP000637578">
    <property type="component" value="Unassembled WGS sequence"/>
</dbReference>
<keyword evidence="2" id="KW-1185">Reference proteome</keyword>
<protein>
    <submittedName>
        <fullName evidence="1">Uncharacterized protein</fullName>
    </submittedName>
</protein>
<accession>A0A8J3CDP3</accession>
<evidence type="ECO:0000313" key="2">
    <source>
        <dbReference type="Proteomes" id="UP000637578"/>
    </source>
</evidence>